<dbReference type="Proteomes" id="UP000250186">
    <property type="component" value="Unassembled WGS sequence"/>
</dbReference>
<accession>A0ABX9ERI3</accession>
<evidence type="ECO:0000256" key="1">
    <source>
        <dbReference type="SAM" id="Phobius"/>
    </source>
</evidence>
<keyword evidence="1" id="KW-1133">Transmembrane helix</keyword>
<keyword evidence="1" id="KW-0472">Membrane</keyword>
<feature type="transmembrane region" description="Helical" evidence="1">
    <location>
        <begin position="6"/>
        <end position="29"/>
    </location>
</feature>
<sequence length="59" mass="6816">MHYERFFSAGVVDVAPMVNFVIFPWLILFMGNKGGISRFVLFNEEIQTGYIPSAMRSRK</sequence>
<keyword evidence="1" id="KW-0812">Transmembrane</keyword>
<reference evidence="2 3" key="1">
    <citation type="submission" date="2016-02" db="EMBL/GenBank/DDBJ databases">
        <title>Species-wide whole genome sequencing reveals diversity, host range in Lonsdalea quercina.</title>
        <authorList>
            <person name="Li Y."/>
        </authorList>
    </citation>
    <scope>NUCLEOTIDE SEQUENCE [LARGE SCALE GENOMIC DNA]</scope>
    <source>
        <strain evidence="2 3">CFCC 12721</strain>
    </source>
</reference>
<comment type="caution">
    <text evidence="2">The sequence shown here is derived from an EMBL/GenBank/DDBJ whole genome shotgun (WGS) entry which is preliminary data.</text>
</comment>
<protein>
    <submittedName>
        <fullName evidence="2">Uncharacterized protein</fullName>
    </submittedName>
</protein>
<name>A0ABX9ERI3_9GAMM</name>
<keyword evidence="3" id="KW-1185">Reference proteome</keyword>
<gene>
    <name evidence="2" type="ORF">AU492_11160</name>
</gene>
<evidence type="ECO:0000313" key="3">
    <source>
        <dbReference type="Proteomes" id="UP000250186"/>
    </source>
</evidence>
<organism evidence="2 3">
    <name type="scientific">Lonsdalea populi</name>
    <dbReference type="NCBI Taxonomy" id="1172565"/>
    <lineage>
        <taxon>Bacteria</taxon>
        <taxon>Pseudomonadati</taxon>
        <taxon>Pseudomonadota</taxon>
        <taxon>Gammaproteobacteria</taxon>
        <taxon>Enterobacterales</taxon>
        <taxon>Pectobacteriaceae</taxon>
        <taxon>Lonsdalea</taxon>
    </lineage>
</organism>
<evidence type="ECO:0000313" key="2">
    <source>
        <dbReference type="EMBL" id="RAT33071.1"/>
    </source>
</evidence>
<proteinExistence type="predicted"/>
<dbReference type="EMBL" id="LUSW01000024">
    <property type="protein sequence ID" value="RAT33071.1"/>
    <property type="molecule type" value="Genomic_DNA"/>
</dbReference>